<dbReference type="OrthoDB" id="28755at2759"/>
<organism evidence="7 8">
    <name type="scientific">Malassezia vespertilionis</name>
    <dbReference type="NCBI Taxonomy" id="2020962"/>
    <lineage>
        <taxon>Eukaryota</taxon>
        <taxon>Fungi</taxon>
        <taxon>Dikarya</taxon>
        <taxon>Basidiomycota</taxon>
        <taxon>Ustilaginomycotina</taxon>
        <taxon>Malasseziomycetes</taxon>
        <taxon>Malasseziales</taxon>
        <taxon>Malasseziaceae</taxon>
        <taxon>Malassezia</taxon>
    </lineage>
</organism>
<dbReference type="EMBL" id="KZ454988">
    <property type="protein sequence ID" value="PKI84689.1"/>
    <property type="molecule type" value="Genomic_DNA"/>
</dbReference>
<dbReference type="PANTHER" id="PTHR19432">
    <property type="entry name" value="SUGAR TRANSPORTER"/>
    <property type="match status" value="1"/>
</dbReference>
<dbReference type="PANTHER" id="PTHR19432:SF35">
    <property type="entry name" value="SOLUTE CARRIER FAMILY 45 MEMBER 3 ISOFORM X1"/>
    <property type="match status" value="1"/>
</dbReference>
<feature type="transmembrane region" description="Helical" evidence="6">
    <location>
        <begin position="439"/>
        <end position="465"/>
    </location>
</feature>
<accession>A0A2N1JDR5</accession>
<evidence type="ECO:0000256" key="5">
    <source>
        <dbReference type="ARBA" id="ARBA00023136"/>
    </source>
</evidence>
<keyword evidence="3 6" id="KW-0812">Transmembrane</keyword>
<feature type="transmembrane region" description="Helical" evidence="6">
    <location>
        <begin position="521"/>
        <end position="542"/>
    </location>
</feature>
<keyword evidence="8" id="KW-1185">Reference proteome</keyword>
<dbReference type="SUPFAM" id="SSF103473">
    <property type="entry name" value="MFS general substrate transporter"/>
    <property type="match status" value="1"/>
</dbReference>
<dbReference type="Pfam" id="PF13347">
    <property type="entry name" value="MFS_2"/>
    <property type="match status" value="1"/>
</dbReference>
<dbReference type="Proteomes" id="UP000232875">
    <property type="component" value="Unassembled WGS sequence"/>
</dbReference>
<sequence>MADVDPAAGDAFTGTEPHLKGEVKILGSRFWHSLIVSFGHFGGHFVWSILNARTALFLYRLGVSKSVSSFVMMGGPASGLIVQPCVGVISDGCTSRWGRRRPFLFAGMVCCVAALCILAIASTYAKEENSPSLLVTLIGILALIFIDITINAMSAAHRAITLDVIPANDQGTVNAWATRFGNFGSVCGYLFGEIDLARRLPFLVKNLGLDQLGVLCLFGAFFLILSHISLFVCISESVLIQSQLDERQRNVTLVAFLKHLYKVAKRLPDSIRHLFVIQFFSWFAWFPMLYYSAPWVAEIYQAAMEAPEKQHGPYQISDKARNKGSFAMFLYACTAMACSIILPWLISDSRRHLQKDGLGDYAPASTVFALQDPPDTASEPQELHQDTPERTRRFLPRLFTICLHMPTIPEMWFASQILFFACFLLFTCPIFNAHSVVGAFMLIGVLGFSWAMTLWAPFALLGAMLNESGRVHIPLSGTTENISMAPLDCNAEPVSIEAGAHIVPPARKKGLSIQAGTIMGLHNWSIVFPQLAASLLSSLVFWLPTRIWDKATAQAYDSTGLLFRLVSLSTLLAAYCTWLWIQRYDAHSGSTMQR</sequence>
<comment type="subcellular location">
    <subcellularLocation>
        <location evidence="1">Membrane</location>
        <topology evidence="1">Multi-pass membrane protein</topology>
    </subcellularLocation>
</comment>
<name>A0A2N1JDR5_9BASI</name>
<evidence type="ECO:0000313" key="8">
    <source>
        <dbReference type="Proteomes" id="UP000232875"/>
    </source>
</evidence>
<evidence type="ECO:0000256" key="4">
    <source>
        <dbReference type="ARBA" id="ARBA00022989"/>
    </source>
</evidence>
<feature type="transmembrane region" description="Helical" evidence="6">
    <location>
        <begin position="70"/>
        <end position="90"/>
    </location>
</feature>
<feature type="transmembrane region" description="Helical" evidence="6">
    <location>
        <begin position="326"/>
        <end position="346"/>
    </location>
</feature>
<proteinExistence type="predicted"/>
<feature type="transmembrane region" description="Helical" evidence="6">
    <location>
        <begin position="212"/>
        <end position="234"/>
    </location>
</feature>
<evidence type="ECO:0000256" key="6">
    <source>
        <dbReference type="SAM" id="Phobius"/>
    </source>
</evidence>
<feature type="transmembrane region" description="Helical" evidence="6">
    <location>
        <begin position="102"/>
        <end position="121"/>
    </location>
</feature>
<evidence type="ECO:0000256" key="3">
    <source>
        <dbReference type="ARBA" id="ARBA00022692"/>
    </source>
</evidence>
<evidence type="ECO:0000313" key="7">
    <source>
        <dbReference type="EMBL" id="PKI84689.1"/>
    </source>
</evidence>
<reference evidence="7 8" key="1">
    <citation type="submission" date="2017-10" db="EMBL/GenBank/DDBJ databases">
        <title>A novel species of cold-tolerant Malassezia isolated from bats.</title>
        <authorList>
            <person name="Lorch J.M."/>
            <person name="Palmer J.M."/>
            <person name="Vanderwolf K.J."/>
            <person name="Schmidt K.Z."/>
            <person name="Verant M.L."/>
            <person name="Weller T.J."/>
            <person name="Blehert D.S."/>
        </authorList>
    </citation>
    <scope>NUCLEOTIDE SEQUENCE [LARGE SCALE GENOMIC DNA]</scope>
    <source>
        <strain evidence="7 8">NWHC:44797-103</strain>
    </source>
</reference>
<feature type="transmembrane region" description="Helical" evidence="6">
    <location>
        <begin position="562"/>
        <end position="581"/>
    </location>
</feature>
<dbReference type="GO" id="GO:0008506">
    <property type="term" value="F:sucrose:proton symporter activity"/>
    <property type="evidence" value="ECO:0007669"/>
    <property type="project" value="TreeGrafter"/>
</dbReference>
<feature type="transmembrane region" description="Helical" evidence="6">
    <location>
        <begin position="274"/>
        <end position="293"/>
    </location>
</feature>
<keyword evidence="5 6" id="KW-0472">Membrane</keyword>
<evidence type="ECO:0000256" key="2">
    <source>
        <dbReference type="ARBA" id="ARBA00022448"/>
    </source>
</evidence>
<dbReference type="AlphaFoldDB" id="A0A2N1JDR5"/>
<feature type="transmembrane region" description="Helical" evidence="6">
    <location>
        <begin position="30"/>
        <end position="50"/>
    </location>
</feature>
<gene>
    <name evidence="7" type="ORF">MVES_000946</name>
</gene>
<protein>
    <submittedName>
        <fullName evidence="7">Uncharacterized protein</fullName>
    </submittedName>
</protein>
<dbReference type="Gene3D" id="1.20.1250.20">
    <property type="entry name" value="MFS general substrate transporter like domains"/>
    <property type="match status" value="1"/>
</dbReference>
<keyword evidence="4 6" id="KW-1133">Transmembrane helix</keyword>
<dbReference type="GO" id="GO:0005886">
    <property type="term" value="C:plasma membrane"/>
    <property type="evidence" value="ECO:0007669"/>
    <property type="project" value="TreeGrafter"/>
</dbReference>
<evidence type="ECO:0000256" key="1">
    <source>
        <dbReference type="ARBA" id="ARBA00004141"/>
    </source>
</evidence>
<feature type="transmembrane region" description="Helical" evidence="6">
    <location>
        <begin position="413"/>
        <end position="433"/>
    </location>
</feature>
<feature type="transmembrane region" description="Helical" evidence="6">
    <location>
        <begin position="133"/>
        <end position="152"/>
    </location>
</feature>
<dbReference type="InterPro" id="IPR036259">
    <property type="entry name" value="MFS_trans_sf"/>
</dbReference>
<keyword evidence="2" id="KW-0813">Transport</keyword>